<reference evidence="1" key="3">
    <citation type="journal article" date="2017" name="Nature">
        <title>Genome sequence of the progenitor of the wheat D genome Aegilops tauschii.</title>
        <authorList>
            <person name="Luo M.C."/>
            <person name="Gu Y.Q."/>
            <person name="Puiu D."/>
            <person name="Wang H."/>
            <person name="Twardziok S.O."/>
            <person name="Deal K.R."/>
            <person name="Huo N."/>
            <person name="Zhu T."/>
            <person name="Wang L."/>
            <person name="Wang Y."/>
            <person name="McGuire P.E."/>
            <person name="Liu S."/>
            <person name="Long H."/>
            <person name="Ramasamy R.K."/>
            <person name="Rodriguez J.C."/>
            <person name="Van S.L."/>
            <person name="Yuan L."/>
            <person name="Wang Z."/>
            <person name="Xia Z."/>
            <person name="Xiao L."/>
            <person name="Anderson O.D."/>
            <person name="Ouyang S."/>
            <person name="Liang Y."/>
            <person name="Zimin A.V."/>
            <person name="Pertea G."/>
            <person name="Qi P."/>
            <person name="Bennetzen J.L."/>
            <person name="Dai X."/>
            <person name="Dawson M.W."/>
            <person name="Muller H.G."/>
            <person name="Kugler K."/>
            <person name="Rivarola-Duarte L."/>
            <person name="Spannagl M."/>
            <person name="Mayer K.F.X."/>
            <person name="Lu F.H."/>
            <person name="Bevan M.W."/>
            <person name="Leroy P."/>
            <person name="Li P."/>
            <person name="You F.M."/>
            <person name="Sun Q."/>
            <person name="Liu Z."/>
            <person name="Lyons E."/>
            <person name="Wicker T."/>
            <person name="Salzberg S.L."/>
            <person name="Devos K.M."/>
            <person name="Dvorak J."/>
        </authorList>
    </citation>
    <scope>NUCLEOTIDE SEQUENCE [LARGE SCALE GENOMIC DNA]</scope>
    <source>
        <strain evidence="1">cv. AL8/78</strain>
    </source>
</reference>
<sequence>WQRSSGRRRRIRRRRRRPRSRRWLRSVRPSSDCCVSKAQTWAWPWC</sequence>
<accession>A0A453QNQ7</accession>
<evidence type="ECO:0000313" key="2">
    <source>
        <dbReference type="Proteomes" id="UP000015105"/>
    </source>
</evidence>
<keyword evidence="2" id="KW-1185">Reference proteome</keyword>
<organism evidence="1 2">
    <name type="scientific">Aegilops tauschii subsp. strangulata</name>
    <name type="common">Goatgrass</name>
    <dbReference type="NCBI Taxonomy" id="200361"/>
    <lineage>
        <taxon>Eukaryota</taxon>
        <taxon>Viridiplantae</taxon>
        <taxon>Streptophyta</taxon>
        <taxon>Embryophyta</taxon>
        <taxon>Tracheophyta</taxon>
        <taxon>Spermatophyta</taxon>
        <taxon>Magnoliopsida</taxon>
        <taxon>Liliopsida</taxon>
        <taxon>Poales</taxon>
        <taxon>Poaceae</taxon>
        <taxon>BOP clade</taxon>
        <taxon>Pooideae</taxon>
        <taxon>Triticodae</taxon>
        <taxon>Triticeae</taxon>
        <taxon>Triticinae</taxon>
        <taxon>Aegilops</taxon>
    </lineage>
</organism>
<dbReference type="EnsemblPlants" id="AET7Gv20257300.3">
    <property type="protein sequence ID" value="AET7Gv20257300.3"/>
    <property type="gene ID" value="AET7Gv20257300"/>
</dbReference>
<proteinExistence type="predicted"/>
<reference evidence="1" key="5">
    <citation type="journal article" date="2021" name="G3 (Bethesda)">
        <title>Aegilops tauschii genome assembly Aet v5.0 features greater sequence contiguity and improved annotation.</title>
        <authorList>
            <person name="Wang L."/>
            <person name="Zhu T."/>
            <person name="Rodriguez J.C."/>
            <person name="Deal K.R."/>
            <person name="Dubcovsky J."/>
            <person name="McGuire P.E."/>
            <person name="Lux T."/>
            <person name="Spannagl M."/>
            <person name="Mayer K.F.X."/>
            <person name="Baldrich P."/>
            <person name="Meyers B.C."/>
            <person name="Huo N."/>
            <person name="Gu Y.Q."/>
            <person name="Zhou H."/>
            <person name="Devos K.M."/>
            <person name="Bennetzen J.L."/>
            <person name="Unver T."/>
            <person name="Budak H."/>
            <person name="Gulick P.J."/>
            <person name="Galiba G."/>
            <person name="Kalapos B."/>
            <person name="Nelson D.R."/>
            <person name="Li P."/>
            <person name="You F.M."/>
            <person name="Luo M.C."/>
            <person name="Dvorak J."/>
        </authorList>
    </citation>
    <scope>NUCLEOTIDE SEQUENCE [LARGE SCALE GENOMIC DNA]</scope>
    <source>
        <strain evidence="1">cv. AL8/78</strain>
    </source>
</reference>
<dbReference type="Proteomes" id="UP000015105">
    <property type="component" value="Chromosome 7D"/>
</dbReference>
<name>A0A453QNQ7_AEGTS</name>
<dbReference type="Gramene" id="AET7Gv20257300.3">
    <property type="protein sequence ID" value="AET7Gv20257300.3"/>
    <property type="gene ID" value="AET7Gv20257300"/>
</dbReference>
<evidence type="ECO:0000313" key="1">
    <source>
        <dbReference type="EnsemblPlants" id="AET7Gv20257300.3"/>
    </source>
</evidence>
<reference evidence="2" key="1">
    <citation type="journal article" date="2014" name="Science">
        <title>Ancient hybridizations among the ancestral genomes of bread wheat.</title>
        <authorList>
            <consortium name="International Wheat Genome Sequencing Consortium,"/>
            <person name="Marcussen T."/>
            <person name="Sandve S.R."/>
            <person name="Heier L."/>
            <person name="Spannagl M."/>
            <person name="Pfeifer M."/>
            <person name="Jakobsen K.S."/>
            <person name="Wulff B.B."/>
            <person name="Steuernagel B."/>
            <person name="Mayer K.F."/>
            <person name="Olsen O.A."/>
        </authorList>
    </citation>
    <scope>NUCLEOTIDE SEQUENCE [LARGE SCALE GENOMIC DNA]</scope>
    <source>
        <strain evidence="2">cv. AL8/78</strain>
    </source>
</reference>
<protein>
    <submittedName>
        <fullName evidence="1">Uncharacterized protein</fullName>
    </submittedName>
</protein>
<reference evidence="1" key="4">
    <citation type="submission" date="2019-03" db="UniProtKB">
        <authorList>
            <consortium name="EnsemblPlants"/>
        </authorList>
    </citation>
    <scope>IDENTIFICATION</scope>
</reference>
<dbReference type="AlphaFoldDB" id="A0A453QNQ7"/>
<reference evidence="2" key="2">
    <citation type="journal article" date="2017" name="Nat. Plants">
        <title>The Aegilops tauschii genome reveals multiple impacts of transposons.</title>
        <authorList>
            <person name="Zhao G."/>
            <person name="Zou C."/>
            <person name="Li K."/>
            <person name="Wang K."/>
            <person name="Li T."/>
            <person name="Gao L."/>
            <person name="Zhang X."/>
            <person name="Wang H."/>
            <person name="Yang Z."/>
            <person name="Liu X."/>
            <person name="Jiang W."/>
            <person name="Mao L."/>
            <person name="Kong X."/>
            <person name="Jiao Y."/>
            <person name="Jia J."/>
        </authorList>
    </citation>
    <scope>NUCLEOTIDE SEQUENCE [LARGE SCALE GENOMIC DNA]</scope>
    <source>
        <strain evidence="2">cv. AL8/78</strain>
    </source>
</reference>